<comment type="function">
    <text evidence="7">Catalyzes the oxidation of glucose 6-phosphate to 6-phosphogluconolactone.</text>
</comment>
<name>A0A967EX29_9PROT</name>
<dbReference type="GO" id="GO:0050661">
    <property type="term" value="F:NADP binding"/>
    <property type="evidence" value="ECO:0007669"/>
    <property type="project" value="UniProtKB-UniRule"/>
</dbReference>
<feature type="binding site" evidence="7">
    <location>
        <position position="150"/>
    </location>
    <ligand>
        <name>NADP(+)</name>
        <dbReference type="ChEBI" id="CHEBI:58349"/>
    </ligand>
</feature>
<feature type="binding site" evidence="7">
    <location>
        <position position="218"/>
    </location>
    <ligand>
        <name>substrate</name>
    </ligand>
</feature>
<dbReference type="SUPFAM" id="SSF51735">
    <property type="entry name" value="NAD(P)-binding Rossmann-fold domains"/>
    <property type="match status" value="1"/>
</dbReference>
<dbReference type="InterPro" id="IPR001282">
    <property type="entry name" value="G6P_DH"/>
</dbReference>
<dbReference type="Pfam" id="PF02781">
    <property type="entry name" value="G6PD_C"/>
    <property type="match status" value="1"/>
</dbReference>
<dbReference type="GO" id="GO:0005829">
    <property type="term" value="C:cytosol"/>
    <property type="evidence" value="ECO:0007669"/>
    <property type="project" value="TreeGrafter"/>
</dbReference>
<dbReference type="PRINTS" id="PR00079">
    <property type="entry name" value="G6PDHDRGNASE"/>
</dbReference>
<feature type="binding site" evidence="7">
    <location>
        <position position="341"/>
    </location>
    <ligand>
        <name>substrate</name>
    </ligand>
</feature>
<dbReference type="Proteomes" id="UP000761264">
    <property type="component" value="Unassembled WGS sequence"/>
</dbReference>
<dbReference type="InterPro" id="IPR022675">
    <property type="entry name" value="G6P_DH_C"/>
</dbReference>
<feature type="binding site" evidence="7">
    <location>
        <position position="184"/>
    </location>
    <ligand>
        <name>substrate</name>
    </ligand>
</feature>
<feature type="domain" description="Glucose-6-phosphate dehydrogenase NAD-binding" evidence="8">
    <location>
        <begin position="14"/>
        <end position="189"/>
    </location>
</feature>
<dbReference type="GO" id="GO:0006006">
    <property type="term" value="P:glucose metabolic process"/>
    <property type="evidence" value="ECO:0007669"/>
    <property type="project" value="UniProtKB-KW"/>
</dbReference>
<comment type="pathway">
    <text evidence="1 7">Carbohydrate degradation; pentose phosphate pathway; D-ribulose 5-phosphate from D-glucose 6-phosphate (oxidative stage): step 1/3.</text>
</comment>
<evidence type="ECO:0000313" key="10">
    <source>
        <dbReference type="EMBL" id="NIA67400.1"/>
    </source>
</evidence>
<dbReference type="InterPro" id="IPR036291">
    <property type="entry name" value="NAD(P)-bd_dom_sf"/>
</dbReference>
<dbReference type="NCBIfam" id="TIGR00871">
    <property type="entry name" value="zwf"/>
    <property type="match status" value="1"/>
</dbReference>
<dbReference type="Gene3D" id="3.40.50.720">
    <property type="entry name" value="NAD(P)-binding Rossmann-like Domain"/>
    <property type="match status" value="1"/>
</dbReference>
<reference evidence="10" key="1">
    <citation type="submission" date="2020-03" db="EMBL/GenBank/DDBJ databases">
        <title>Genome of Pelagibius litoralis DSM 21314T.</title>
        <authorList>
            <person name="Wang G."/>
        </authorList>
    </citation>
    <scope>NUCLEOTIDE SEQUENCE</scope>
    <source>
        <strain evidence="10">DSM 21314</strain>
    </source>
</reference>
<dbReference type="EMBL" id="JAAQPH010000002">
    <property type="protein sequence ID" value="NIA67400.1"/>
    <property type="molecule type" value="Genomic_DNA"/>
</dbReference>
<comment type="caution">
    <text evidence="10">The sequence shown here is derived from an EMBL/GenBank/DDBJ whole genome shotgun (WGS) entry which is preliminary data.</text>
</comment>
<evidence type="ECO:0000259" key="9">
    <source>
        <dbReference type="Pfam" id="PF02781"/>
    </source>
</evidence>
<feature type="binding site" evidence="7">
    <location>
        <position position="237"/>
    </location>
    <ligand>
        <name>substrate</name>
    </ligand>
</feature>
<evidence type="ECO:0000256" key="4">
    <source>
        <dbReference type="ARBA" id="ARBA00022857"/>
    </source>
</evidence>
<evidence type="ECO:0000256" key="1">
    <source>
        <dbReference type="ARBA" id="ARBA00004937"/>
    </source>
</evidence>
<evidence type="ECO:0000256" key="7">
    <source>
        <dbReference type="HAMAP-Rule" id="MF_00966"/>
    </source>
</evidence>
<dbReference type="Pfam" id="PF00479">
    <property type="entry name" value="G6PD_N"/>
    <property type="match status" value="1"/>
</dbReference>
<evidence type="ECO:0000256" key="6">
    <source>
        <dbReference type="ARBA" id="ARBA00023277"/>
    </source>
</evidence>
<feature type="binding site" evidence="7">
    <location>
        <position position="180"/>
    </location>
    <ligand>
        <name>substrate</name>
    </ligand>
</feature>
<dbReference type="Gene3D" id="3.30.360.10">
    <property type="entry name" value="Dihydrodipicolinate Reductase, domain 2"/>
    <property type="match status" value="1"/>
</dbReference>
<comment type="similarity">
    <text evidence="2 7">Belongs to the glucose-6-phosphate dehydrogenase family.</text>
</comment>
<dbReference type="EC" id="1.1.1.49" evidence="7"/>
<dbReference type="HAMAP" id="MF_00966">
    <property type="entry name" value="G6PD"/>
    <property type="match status" value="1"/>
</dbReference>
<evidence type="ECO:0000256" key="3">
    <source>
        <dbReference type="ARBA" id="ARBA00022526"/>
    </source>
</evidence>
<dbReference type="RefSeq" id="WP_167220940.1">
    <property type="nucleotide sequence ID" value="NZ_JAAQPH010000002.1"/>
</dbReference>
<gene>
    <name evidence="7 10" type="primary">zwf</name>
    <name evidence="10" type="ORF">HBA54_02220</name>
</gene>
<sequence length="492" mass="54008">MTAQTIPVDPFELVVFGGTGDLSYRKLLPALFQRDRAGQIVGPSRILAVSRRDLSEDAFRNATRDAIERFVAPADRDPGGVEAFLKRVCYTAVDGNGDAGWTDLKDKLSKDSDFVRAFYLAVNPELFGPICAGAGRHGLITDESRVVIEKPIGKDFATAQTVNEAVGAVFDEHQIYRIDHYLGKETVQNLMALRFANALFEPLWNAAHIDHVQITVAESIGVEGRGGYYDTAGALRDMVQNHILQLLCLVAMEAPMSMDADAVRDEKLKVLKALVPIDSHNIDRMTVRGQYAAGASAGGAVNAYADEIKGESSTTETFVALKAEIANWRWAGVPFYLRTGKRLAERVSEIVIAFRPIPHSIFGGGAGSIVANHLVIRLQPDEGVKLWLMIKDPGPGGMRLKHVPLDMSFAQTFAARNPDAYERLLMDVIRGNPTLFMRRDEVDAAWGWIDPILSTWRAGGDMPKSYTSGTWGPSASVALIERDGRTWHEEAL</sequence>
<feature type="domain" description="Glucose-6-phosphate dehydrogenase C-terminal" evidence="9">
    <location>
        <begin position="191"/>
        <end position="488"/>
    </location>
</feature>
<keyword evidence="5 7" id="KW-0560">Oxidoreductase</keyword>
<keyword evidence="6 7" id="KW-0119">Carbohydrate metabolism</keyword>
<evidence type="ECO:0000256" key="5">
    <source>
        <dbReference type="ARBA" id="ARBA00023002"/>
    </source>
</evidence>
<dbReference type="GO" id="GO:0004345">
    <property type="term" value="F:glucose-6-phosphate dehydrogenase activity"/>
    <property type="evidence" value="ECO:0007669"/>
    <property type="project" value="UniProtKB-UniRule"/>
</dbReference>
<dbReference type="PANTHER" id="PTHR23429:SF0">
    <property type="entry name" value="GLUCOSE-6-PHOSPHATE 1-DEHYDROGENASE"/>
    <property type="match status" value="1"/>
</dbReference>
<keyword evidence="3 7" id="KW-0313">Glucose metabolism</keyword>
<feature type="active site" description="Proton acceptor" evidence="7">
    <location>
        <position position="242"/>
    </location>
</feature>
<proteinExistence type="inferred from homology"/>
<accession>A0A967EX29</accession>
<keyword evidence="11" id="KW-1185">Reference proteome</keyword>
<dbReference type="GO" id="GO:0009051">
    <property type="term" value="P:pentose-phosphate shunt, oxidative branch"/>
    <property type="evidence" value="ECO:0007669"/>
    <property type="project" value="TreeGrafter"/>
</dbReference>
<comment type="catalytic activity">
    <reaction evidence="7">
        <text>D-glucose 6-phosphate + NADP(+) = 6-phospho-D-glucono-1,5-lactone + NADPH + H(+)</text>
        <dbReference type="Rhea" id="RHEA:15841"/>
        <dbReference type="ChEBI" id="CHEBI:15378"/>
        <dbReference type="ChEBI" id="CHEBI:57783"/>
        <dbReference type="ChEBI" id="CHEBI:57955"/>
        <dbReference type="ChEBI" id="CHEBI:58349"/>
        <dbReference type="ChEBI" id="CHEBI:61548"/>
        <dbReference type="EC" id="1.1.1.49"/>
    </reaction>
</comment>
<protein>
    <recommendedName>
        <fullName evidence="7">Glucose-6-phosphate 1-dehydrogenase</fullName>
        <shortName evidence="7">G6PD</shortName>
        <ecNumber evidence="7">1.1.1.49</ecNumber>
    </recommendedName>
</protein>
<evidence type="ECO:0000313" key="11">
    <source>
        <dbReference type="Proteomes" id="UP000761264"/>
    </source>
</evidence>
<evidence type="ECO:0000256" key="2">
    <source>
        <dbReference type="ARBA" id="ARBA00009975"/>
    </source>
</evidence>
<keyword evidence="4 7" id="KW-0521">NADP</keyword>
<dbReference type="SUPFAM" id="SSF55347">
    <property type="entry name" value="Glyceraldehyde-3-phosphate dehydrogenase-like, C-terminal domain"/>
    <property type="match status" value="1"/>
</dbReference>
<dbReference type="AlphaFoldDB" id="A0A967EX29"/>
<dbReference type="PIRSF" id="PIRSF000110">
    <property type="entry name" value="G6PD"/>
    <property type="match status" value="1"/>
</dbReference>
<dbReference type="InterPro" id="IPR022674">
    <property type="entry name" value="G6P_DH_NAD-bd"/>
</dbReference>
<dbReference type="InterPro" id="IPR019796">
    <property type="entry name" value="G6P_DH_AS"/>
</dbReference>
<dbReference type="PROSITE" id="PS00069">
    <property type="entry name" value="G6P_DEHYDROGENASE"/>
    <property type="match status" value="1"/>
</dbReference>
<organism evidence="10 11">
    <name type="scientific">Pelagibius litoralis</name>
    <dbReference type="NCBI Taxonomy" id="374515"/>
    <lineage>
        <taxon>Bacteria</taxon>
        <taxon>Pseudomonadati</taxon>
        <taxon>Pseudomonadota</taxon>
        <taxon>Alphaproteobacteria</taxon>
        <taxon>Rhodospirillales</taxon>
        <taxon>Rhodovibrionaceae</taxon>
        <taxon>Pelagibius</taxon>
    </lineage>
</organism>
<feature type="binding site" evidence="7">
    <location>
        <position position="51"/>
    </location>
    <ligand>
        <name>NADP(+)</name>
        <dbReference type="ChEBI" id="CHEBI:58349"/>
    </ligand>
</feature>
<comment type="caution">
    <text evidence="7">Lacks conserved residue(s) required for the propagation of feature annotation.</text>
</comment>
<dbReference type="PANTHER" id="PTHR23429">
    <property type="entry name" value="GLUCOSE-6-PHOSPHATE 1-DEHYDROGENASE G6PD"/>
    <property type="match status" value="1"/>
</dbReference>
<evidence type="ECO:0000259" key="8">
    <source>
        <dbReference type="Pfam" id="PF00479"/>
    </source>
</evidence>